<evidence type="ECO:0000256" key="1">
    <source>
        <dbReference type="SAM" id="Phobius"/>
    </source>
</evidence>
<reference evidence="2 4" key="1">
    <citation type="submission" date="2018-06" db="EMBL/GenBank/DDBJ databases">
        <authorList>
            <person name="Strepis N."/>
        </authorList>
    </citation>
    <scope>NUCLEOTIDE SEQUENCE [LARGE SCALE GENOMIC DNA]</scope>
    <source>
        <strain evidence="2">LUCI</strain>
    </source>
</reference>
<dbReference type="AlphaFoldDB" id="A0A498REC0"/>
<dbReference type="Proteomes" id="UP000277811">
    <property type="component" value="Unassembled WGS sequence"/>
</dbReference>
<feature type="transmembrane region" description="Helical" evidence="1">
    <location>
        <begin position="41"/>
        <end position="59"/>
    </location>
</feature>
<keyword evidence="4" id="KW-1185">Reference proteome</keyword>
<name>A0A498REC0_9FIRM</name>
<evidence type="ECO:0000313" key="2">
    <source>
        <dbReference type="EMBL" id="VBB08452.1"/>
    </source>
</evidence>
<organism evidence="2 4">
    <name type="scientific">Lucifera butyrica</name>
    <dbReference type="NCBI Taxonomy" id="1351585"/>
    <lineage>
        <taxon>Bacteria</taxon>
        <taxon>Bacillati</taxon>
        <taxon>Bacillota</taxon>
        <taxon>Negativicutes</taxon>
        <taxon>Veillonellales</taxon>
        <taxon>Veillonellaceae</taxon>
        <taxon>Lucifera</taxon>
    </lineage>
</organism>
<evidence type="ECO:0000313" key="3">
    <source>
        <dbReference type="EMBL" id="VBB08486.1"/>
    </source>
</evidence>
<dbReference type="EMBL" id="UPPP01000091">
    <property type="protein sequence ID" value="VBB08486.1"/>
    <property type="molecule type" value="Genomic_DNA"/>
</dbReference>
<keyword evidence="1" id="KW-0812">Transmembrane</keyword>
<dbReference type="RefSeq" id="WP_122629321.1">
    <property type="nucleotide sequence ID" value="NZ_UPPP01000091.1"/>
</dbReference>
<keyword evidence="1" id="KW-0472">Membrane</keyword>
<sequence>MKLCDLVKLYNQKAKRYGINLIMLALAMPLASMISGFSFPYANTISLIIGISGVLLFVFSNEEPKSDK</sequence>
<accession>A0A498REC0</accession>
<gene>
    <name evidence="2" type="ORF">LUCI_3724</name>
    <name evidence="3" type="ORF">LUCI_3758</name>
</gene>
<dbReference type="EMBL" id="UPPP01000091">
    <property type="protein sequence ID" value="VBB08452.1"/>
    <property type="molecule type" value="Genomic_DNA"/>
</dbReference>
<feature type="transmembrane region" description="Helical" evidence="1">
    <location>
        <begin position="17"/>
        <end position="35"/>
    </location>
</feature>
<proteinExistence type="predicted"/>
<evidence type="ECO:0000313" key="4">
    <source>
        <dbReference type="Proteomes" id="UP000277811"/>
    </source>
</evidence>
<keyword evidence="1" id="KW-1133">Transmembrane helix</keyword>
<protein>
    <submittedName>
        <fullName evidence="2">Uncharacterized protein</fullName>
    </submittedName>
</protein>